<proteinExistence type="predicted"/>
<reference evidence="1 2" key="1">
    <citation type="submission" date="2021-03" db="EMBL/GenBank/DDBJ databases">
        <title>Genomic Encyclopedia of Type Strains, Phase IV (KMG-IV): sequencing the most valuable type-strain genomes for metagenomic binning, comparative biology and taxonomic classification.</title>
        <authorList>
            <person name="Goeker M."/>
        </authorList>
    </citation>
    <scope>NUCLEOTIDE SEQUENCE [LARGE SCALE GENOMIC DNA]</scope>
    <source>
        <strain evidence="1 2">DSM 26048</strain>
    </source>
</reference>
<gene>
    <name evidence="1" type="ORF">J2Z66_002857</name>
</gene>
<comment type="caution">
    <text evidence="1">The sequence shown here is derived from an EMBL/GenBank/DDBJ whole genome shotgun (WGS) entry which is preliminary data.</text>
</comment>
<accession>A0ABS4IUK0</accession>
<name>A0ABS4IUK0_9BACL</name>
<organism evidence="1 2">
    <name type="scientific">Paenibacillus eucommiae</name>
    <dbReference type="NCBI Taxonomy" id="1355755"/>
    <lineage>
        <taxon>Bacteria</taxon>
        <taxon>Bacillati</taxon>
        <taxon>Bacillota</taxon>
        <taxon>Bacilli</taxon>
        <taxon>Bacillales</taxon>
        <taxon>Paenibacillaceae</taxon>
        <taxon>Paenibacillus</taxon>
    </lineage>
</organism>
<keyword evidence="2" id="KW-1185">Reference proteome</keyword>
<evidence type="ECO:0000313" key="2">
    <source>
        <dbReference type="Proteomes" id="UP001519287"/>
    </source>
</evidence>
<dbReference type="EMBL" id="JAGGLB010000008">
    <property type="protein sequence ID" value="MBP1991250.1"/>
    <property type="molecule type" value="Genomic_DNA"/>
</dbReference>
<evidence type="ECO:0000313" key="1">
    <source>
        <dbReference type="EMBL" id="MBP1991250.1"/>
    </source>
</evidence>
<protein>
    <submittedName>
        <fullName evidence="1">Uncharacterized protein</fullName>
    </submittedName>
</protein>
<dbReference type="Proteomes" id="UP001519287">
    <property type="component" value="Unassembled WGS sequence"/>
</dbReference>
<sequence length="37" mass="4228">MQKNALRRPLRLRVHGLSALRTEGLWAPTAVKDLFPD</sequence>